<dbReference type="RefSeq" id="WP_345730030.1">
    <property type="nucleotide sequence ID" value="NZ_BAAAYN010000028.1"/>
</dbReference>
<name>A0ABP6T2M9_9ACTN</name>
<proteinExistence type="predicted"/>
<keyword evidence="2" id="KW-1185">Reference proteome</keyword>
<evidence type="ECO:0008006" key="3">
    <source>
        <dbReference type="Google" id="ProtNLM"/>
    </source>
</evidence>
<comment type="caution">
    <text evidence="1">The sequence shown here is derived from an EMBL/GenBank/DDBJ whole genome shotgun (WGS) entry which is preliminary data.</text>
</comment>
<accession>A0ABP6T2M9</accession>
<gene>
    <name evidence="1" type="ORF">GCM10020369_43640</name>
</gene>
<protein>
    <recommendedName>
        <fullName evidence="3">Resolvase/invertase-type recombinase catalytic domain-containing protein</fullName>
    </recommendedName>
</protein>
<evidence type="ECO:0000313" key="1">
    <source>
        <dbReference type="EMBL" id="GAA3390284.1"/>
    </source>
</evidence>
<organism evidence="1 2">
    <name type="scientific">Cryptosporangium minutisporangium</name>
    <dbReference type="NCBI Taxonomy" id="113569"/>
    <lineage>
        <taxon>Bacteria</taxon>
        <taxon>Bacillati</taxon>
        <taxon>Actinomycetota</taxon>
        <taxon>Actinomycetes</taxon>
        <taxon>Cryptosporangiales</taxon>
        <taxon>Cryptosporangiaceae</taxon>
        <taxon>Cryptosporangium</taxon>
    </lineage>
</organism>
<sequence length="131" mass="13557">MNSLARVVGYVHAAPATDVAPDLAALRTAASRLGIDLVSCYRASISDGPAPGAFGACLAAIERGDVDGVLVISWEQLAPNSLLARALSRHVWEAGGRLYVAADTADGDVGSQPTTTATRTRTVSLIAGRRR</sequence>
<dbReference type="EMBL" id="BAAAYN010000028">
    <property type="protein sequence ID" value="GAA3390284.1"/>
    <property type="molecule type" value="Genomic_DNA"/>
</dbReference>
<reference evidence="2" key="1">
    <citation type="journal article" date="2019" name="Int. J. Syst. Evol. Microbiol.">
        <title>The Global Catalogue of Microorganisms (GCM) 10K type strain sequencing project: providing services to taxonomists for standard genome sequencing and annotation.</title>
        <authorList>
            <consortium name="The Broad Institute Genomics Platform"/>
            <consortium name="The Broad Institute Genome Sequencing Center for Infectious Disease"/>
            <person name="Wu L."/>
            <person name="Ma J."/>
        </authorList>
    </citation>
    <scope>NUCLEOTIDE SEQUENCE [LARGE SCALE GENOMIC DNA]</scope>
    <source>
        <strain evidence="2">JCM 9458</strain>
    </source>
</reference>
<evidence type="ECO:0000313" key="2">
    <source>
        <dbReference type="Proteomes" id="UP001501676"/>
    </source>
</evidence>
<dbReference type="Proteomes" id="UP001501676">
    <property type="component" value="Unassembled WGS sequence"/>
</dbReference>